<feature type="transmembrane region" description="Helical" evidence="7">
    <location>
        <begin position="217"/>
        <end position="235"/>
    </location>
</feature>
<evidence type="ECO:0000256" key="5">
    <source>
        <dbReference type="ARBA" id="ARBA00022989"/>
    </source>
</evidence>
<protein>
    <submittedName>
        <fullName evidence="9">Tripartite ATP-independent transporter DctM subunit</fullName>
    </submittedName>
</protein>
<dbReference type="NCBIfam" id="TIGR00786">
    <property type="entry name" value="dctM"/>
    <property type="match status" value="1"/>
</dbReference>
<comment type="subcellular location">
    <subcellularLocation>
        <location evidence="1">Cell inner membrane</location>
        <topology evidence="1">Multi-pass membrane protein</topology>
    </subcellularLocation>
</comment>
<feature type="transmembrane region" description="Helical" evidence="7">
    <location>
        <begin position="357"/>
        <end position="385"/>
    </location>
</feature>
<organism evidence="9 10">
    <name type="scientific">Shouchella xiaoxiensis</name>
    <dbReference type="NCBI Taxonomy" id="766895"/>
    <lineage>
        <taxon>Bacteria</taxon>
        <taxon>Bacillati</taxon>
        <taxon>Bacillota</taxon>
        <taxon>Bacilli</taxon>
        <taxon>Bacillales</taxon>
        <taxon>Bacillaceae</taxon>
        <taxon>Shouchella</taxon>
    </lineage>
</organism>
<name>A0ABS2SV59_9BACI</name>
<keyword evidence="5 7" id="KW-1133">Transmembrane helix</keyword>
<dbReference type="PIRSF" id="PIRSF006066">
    <property type="entry name" value="HI0050"/>
    <property type="match status" value="1"/>
</dbReference>
<keyword evidence="3" id="KW-0997">Cell inner membrane</keyword>
<dbReference type="RefSeq" id="WP_204466636.1">
    <property type="nucleotide sequence ID" value="NZ_JAFBCV010000008.1"/>
</dbReference>
<feature type="transmembrane region" description="Helical" evidence="7">
    <location>
        <begin position="91"/>
        <end position="111"/>
    </location>
</feature>
<feature type="transmembrane region" description="Helical" evidence="7">
    <location>
        <begin position="6"/>
        <end position="32"/>
    </location>
</feature>
<dbReference type="EMBL" id="JAFBCV010000008">
    <property type="protein sequence ID" value="MBM7839377.1"/>
    <property type="molecule type" value="Genomic_DNA"/>
</dbReference>
<evidence type="ECO:0000256" key="3">
    <source>
        <dbReference type="ARBA" id="ARBA00022519"/>
    </source>
</evidence>
<feature type="domain" description="TRAP C4-dicarboxylate transport system permease DctM subunit" evidence="8">
    <location>
        <begin position="6"/>
        <end position="417"/>
    </location>
</feature>
<keyword evidence="6 7" id="KW-0472">Membrane</keyword>
<feature type="transmembrane region" description="Helical" evidence="7">
    <location>
        <begin position="52"/>
        <end position="71"/>
    </location>
</feature>
<dbReference type="PANTHER" id="PTHR33362">
    <property type="entry name" value="SIALIC ACID TRAP TRANSPORTER PERMEASE PROTEIN SIAT-RELATED"/>
    <property type="match status" value="1"/>
</dbReference>
<dbReference type="InterPro" id="IPR010656">
    <property type="entry name" value="DctM"/>
</dbReference>
<gene>
    <name evidence="9" type="ORF">JOC54_002657</name>
</gene>
<evidence type="ECO:0000259" key="8">
    <source>
        <dbReference type="Pfam" id="PF06808"/>
    </source>
</evidence>
<evidence type="ECO:0000256" key="4">
    <source>
        <dbReference type="ARBA" id="ARBA00022692"/>
    </source>
</evidence>
<feature type="transmembrane region" description="Helical" evidence="7">
    <location>
        <begin position="314"/>
        <end position="345"/>
    </location>
</feature>
<feature type="transmembrane region" description="Helical" evidence="7">
    <location>
        <begin position="272"/>
        <end position="294"/>
    </location>
</feature>
<evidence type="ECO:0000256" key="1">
    <source>
        <dbReference type="ARBA" id="ARBA00004429"/>
    </source>
</evidence>
<accession>A0ABS2SV59</accession>
<evidence type="ECO:0000256" key="6">
    <source>
        <dbReference type="ARBA" id="ARBA00023136"/>
    </source>
</evidence>
<keyword evidence="10" id="KW-1185">Reference proteome</keyword>
<evidence type="ECO:0000313" key="10">
    <source>
        <dbReference type="Proteomes" id="UP001179280"/>
    </source>
</evidence>
<proteinExistence type="predicted"/>
<feature type="transmembrane region" description="Helical" evidence="7">
    <location>
        <begin position="132"/>
        <end position="157"/>
    </location>
</feature>
<evidence type="ECO:0000313" key="9">
    <source>
        <dbReference type="EMBL" id="MBM7839377.1"/>
    </source>
</evidence>
<feature type="transmembrane region" description="Helical" evidence="7">
    <location>
        <begin position="397"/>
        <end position="421"/>
    </location>
</feature>
<keyword evidence="2" id="KW-1003">Cell membrane</keyword>
<comment type="caution">
    <text evidence="9">The sequence shown here is derived from an EMBL/GenBank/DDBJ whole genome shotgun (WGS) entry which is preliminary data.</text>
</comment>
<dbReference type="Proteomes" id="UP001179280">
    <property type="component" value="Unassembled WGS sequence"/>
</dbReference>
<dbReference type="InterPro" id="IPR004681">
    <property type="entry name" value="TRAP_DctM"/>
</dbReference>
<dbReference type="Pfam" id="PF06808">
    <property type="entry name" value="DctM"/>
    <property type="match status" value="1"/>
</dbReference>
<keyword evidence="4 7" id="KW-0812">Transmembrane</keyword>
<evidence type="ECO:0000256" key="2">
    <source>
        <dbReference type="ARBA" id="ARBA00022475"/>
    </source>
</evidence>
<dbReference type="PANTHER" id="PTHR33362:SF4">
    <property type="entry name" value="2,3-DIKETO-L-GULONATE TRAP TRANSPORTER LARGE PERMEASE PROTEIN YIAN"/>
    <property type="match status" value="1"/>
</dbReference>
<evidence type="ECO:0000256" key="7">
    <source>
        <dbReference type="SAM" id="Phobius"/>
    </source>
</evidence>
<feature type="transmembrane region" description="Helical" evidence="7">
    <location>
        <begin position="169"/>
        <end position="191"/>
    </location>
</feature>
<sequence length="427" mass="45677">MIWVTILFFTLLFLNMPIAFAIGISGLVFFLITPDLPAFLVVQQMATGTQSFPLLAIPFFVLAGHILNASGITSRLLNFANLLTRSMVGGLAHASVALTTMMGGISGSSTADAAMQSRILTNDMLARGYSKGFSVGIISVSSLITITLPPSIGLILYGFIGGVSISKLFLAGIIPGLLMATILMLTVYIVAKKNGYDQDKTYEKPSFREVMNGLKNCIWALLFPIILIVGIRFGIFSASEGGAVAVVYAILVGFFIYRELTFAKLKLSLKDAVTDTAMIMLIIATAGILGYIFAYENLPNSASAFITGITEHPMLLLFIILAFVFVVGLFMEATAVMLLMTPLFLPIVTGMGYDPVAFGIVMVILVTMGGMTPPVGVTMFAVSSITKTPIAEYTRGALPFLGAVIVLIIILALFPEISLFLPNLLLD</sequence>
<feature type="transmembrane region" description="Helical" evidence="7">
    <location>
        <begin position="241"/>
        <end position="260"/>
    </location>
</feature>
<reference evidence="9" key="1">
    <citation type="submission" date="2021-01" db="EMBL/GenBank/DDBJ databases">
        <title>Genomic Encyclopedia of Type Strains, Phase IV (KMG-IV): sequencing the most valuable type-strain genomes for metagenomic binning, comparative biology and taxonomic classification.</title>
        <authorList>
            <person name="Goeker M."/>
        </authorList>
    </citation>
    <scope>NUCLEOTIDE SEQUENCE</scope>
    <source>
        <strain evidence="9">DSM 21943</strain>
    </source>
</reference>